<dbReference type="InterPro" id="IPR051531">
    <property type="entry name" value="N-acetyltransferase"/>
</dbReference>
<dbReference type="GO" id="GO:0016746">
    <property type="term" value="F:acyltransferase activity"/>
    <property type="evidence" value="ECO:0007669"/>
    <property type="project" value="UniProtKB-KW"/>
</dbReference>
<accession>A0ABW0NU43</accession>
<comment type="caution">
    <text evidence="5">The sequence shown here is derived from an EMBL/GenBank/DDBJ whole genome shotgun (WGS) entry which is preliminary data.</text>
</comment>
<reference evidence="6" key="1">
    <citation type="journal article" date="2019" name="Int. J. Syst. Evol. Microbiol.">
        <title>The Global Catalogue of Microorganisms (GCM) 10K type strain sequencing project: providing services to taxonomists for standard genome sequencing and annotation.</title>
        <authorList>
            <consortium name="The Broad Institute Genomics Platform"/>
            <consortium name="The Broad Institute Genome Sequencing Center for Infectious Disease"/>
            <person name="Wu L."/>
            <person name="Ma J."/>
        </authorList>
    </citation>
    <scope>NUCLEOTIDE SEQUENCE [LARGE SCALE GENOMIC DNA]</scope>
    <source>
        <strain evidence="6">CGMCC 4.6997</strain>
    </source>
</reference>
<evidence type="ECO:0000256" key="2">
    <source>
        <dbReference type="ARBA" id="ARBA00023315"/>
    </source>
</evidence>
<comment type="similarity">
    <text evidence="3">Belongs to the acetyltransferase family. RimJ subfamily.</text>
</comment>
<name>A0ABW0NU43_9MICO</name>
<dbReference type="InterPro" id="IPR016181">
    <property type="entry name" value="Acyl_CoA_acyltransferase"/>
</dbReference>
<keyword evidence="6" id="KW-1185">Reference proteome</keyword>
<evidence type="ECO:0000256" key="1">
    <source>
        <dbReference type="ARBA" id="ARBA00022679"/>
    </source>
</evidence>
<keyword evidence="1 5" id="KW-0808">Transferase</keyword>
<protein>
    <submittedName>
        <fullName evidence="5">GNAT family N-acetyltransferase</fullName>
        <ecNumber evidence="5">2.3.-.-</ecNumber>
    </submittedName>
</protein>
<dbReference type="SUPFAM" id="SSF55729">
    <property type="entry name" value="Acyl-CoA N-acyltransferases (Nat)"/>
    <property type="match status" value="1"/>
</dbReference>
<dbReference type="Pfam" id="PF13302">
    <property type="entry name" value="Acetyltransf_3"/>
    <property type="match status" value="1"/>
</dbReference>
<proteinExistence type="inferred from homology"/>
<dbReference type="EC" id="2.3.-.-" evidence="5"/>
<evidence type="ECO:0000259" key="4">
    <source>
        <dbReference type="PROSITE" id="PS51186"/>
    </source>
</evidence>
<dbReference type="EMBL" id="JBHSMG010000005">
    <property type="protein sequence ID" value="MFC5503471.1"/>
    <property type="molecule type" value="Genomic_DNA"/>
</dbReference>
<dbReference type="PANTHER" id="PTHR43792">
    <property type="entry name" value="GNAT FAMILY, PUTATIVE (AFU_ORTHOLOGUE AFUA_3G00765)-RELATED-RELATED"/>
    <property type="match status" value="1"/>
</dbReference>
<organism evidence="5 6">
    <name type="scientific">Lysinimonas soli</name>
    <dbReference type="NCBI Taxonomy" id="1074233"/>
    <lineage>
        <taxon>Bacteria</taxon>
        <taxon>Bacillati</taxon>
        <taxon>Actinomycetota</taxon>
        <taxon>Actinomycetes</taxon>
        <taxon>Micrococcales</taxon>
        <taxon>Microbacteriaceae</taxon>
        <taxon>Lysinimonas</taxon>
    </lineage>
</organism>
<dbReference type="PROSITE" id="PS51186">
    <property type="entry name" value="GNAT"/>
    <property type="match status" value="1"/>
</dbReference>
<keyword evidence="2 5" id="KW-0012">Acyltransferase</keyword>
<dbReference type="Gene3D" id="3.40.630.30">
    <property type="match status" value="1"/>
</dbReference>
<feature type="domain" description="N-acetyltransferase" evidence="4">
    <location>
        <begin position="20"/>
        <end position="180"/>
    </location>
</feature>
<evidence type="ECO:0000313" key="6">
    <source>
        <dbReference type="Proteomes" id="UP001596039"/>
    </source>
</evidence>
<evidence type="ECO:0000313" key="5">
    <source>
        <dbReference type="EMBL" id="MFC5503471.1"/>
    </source>
</evidence>
<evidence type="ECO:0000256" key="3">
    <source>
        <dbReference type="ARBA" id="ARBA00038502"/>
    </source>
</evidence>
<dbReference type="PANTHER" id="PTHR43792:SF8">
    <property type="entry name" value="[RIBOSOMAL PROTEIN US5]-ALANINE N-ACETYLTRANSFERASE"/>
    <property type="match status" value="1"/>
</dbReference>
<gene>
    <name evidence="5" type="ORF">ACFPJ4_14575</name>
</gene>
<dbReference type="Proteomes" id="UP001596039">
    <property type="component" value="Unassembled WGS sequence"/>
</dbReference>
<dbReference type="RefSeq" id="WP_386741181.1">
    <property type="nucleotide sequence ID" value="NZ_JBHSMG010000005.1"/>
</dbReference>
<sequence length="188" mass="21094">MEPVELRSERLVLSVPAGSDDIDAIARYCQDPMFEQYLTTPWPYTLDHARDFVEGFVPERWADESEFTWGVHSGPDEHAPGALLGMIGWRSRGDVGFWMGAEHRGRGYMVEALAAVVEWAFVERGAERIDWETLPGNFASARVARAAGFRYTGVAPVLVPARDGSHPDSWHGVLLRDDDREIKPGWPL</sequence>
<dbReference type="InterPro" id="IPR000182">
    <property type="entry name" value="GNAT_dom"/>
</dbReference>